<reference evidence="1 2" key="1">
    <citation type="submission" date="2014-06" db="EMBL/GenBank/DDBJ databases">
        <title>Draft genome sequence of Bacillus manliponensis JCM 15802 (MCCC 1A00708).</title>
        <authorList>
            <person name="Lai Q."/>
            <person name="Liu Y."/>
            <person name="Shao Z."/>
        </authorList>
    </citation>
    <scope>NUCLEOTIDE SEQUENCE [LARGE SCALE GENOMIC DNA]</scope>
    <source>
        <strain evidence="1 2">JCM 15802</strain>
    </source>
</reference>
<comment type="caution">
    <text evidence="1">The sequence shown here is derived from an EMBL/GenBank/DDBJ whole genome shotgun (WGS) entry which is preliminary data.</text>
</comment>
<evidence type="ECO:0000313" key="2">
    <source>
        <dbReference type="Proteomes" id="UP000027822"/>
    </source>
</evidence>
<organism evidence="1 2">
    <name type="scientific">Bacillus manliponensis</name>
    <dbReference type="NCBI Taxonomy" id="574376"/>
    <lineage>
        <taxon>Bacteria</taxon>
        <taxon>Bacillati</taxon>
        <taxon>Bacillota</taxon>
        <taxon>Bacilli</taxon>
        <taxon>Bacillales</taxon>
        <taxon>Bacillaceae</taxon>
        <taxon>Bacillus</taxon>
        <taxon>Bacillus cereus group</taxon>
    </lineage>
</organism>
<proteinExistence type="predicted"/>
<dbReference type="EMBL" id="JOTN01000019">
    <property type="protein sequence ID" value="KEK17935.1"/>
    <property type="molecule type" value="Genomic_DNA"/>
</dbReference>
<evidence type="ECO:0000313" key="1">
    <source>
        <dbReference type="EMBL" id="KEK17935.1"/>
    </source>
</evidence>
<protein>
    <submittedName>
        <fullName evidence="1">Uncharacterized protein</fullName>
    </submittedName>
</protein>
<accession>A0A073JUJ3</accession>
<dbReference type="RefSeq" id="WP_034642029.1">
    <property type="nucleotide sequence ID" value="NZ_CBCSJC010000016.1"/>
</dbReference>
<gene>
    <name evidence="1" type="ORF">BAMA_07815</name>
</gene>
<dbReference type="AlphaFoldDB" id="A0A073JUJ3"/>
<sequence length="139" mass="16693">MRKIEIEGKEASLHWVHTYVNKRKDIISTEFIIRFPESFRTHSDFQSYFVKNKLYIVLRDIIMSLVEDQLDNYNYRFTDGDTREFTPSLEYNRGHKEKQMSVKFSSAFTTDLQLLRKRLDTIEADCNCVQYEWGMKVKS</sequence>
<keyword evidence="2" id="KW-1185">Reference proteome</keyword>
<dbReference type="Proteomes" id="UP000027822">
    <property type="component" value="Unassembled WGS sequence"/>
</dbReference>
<name>A0A073JUJ3_9BACI</name>